<evidence type="ECO:0000256" key="3">
    <source>
        <dbReference type="ARBA" id="ARBA00023175"/>
    </source>
</evidence>
<keyword evidence="3 4" id="KW-0505">Motor protein</keyword>
<dbReference type="GO" id="GO:0003777">
    <property type="term" value="F:microtubule motor activity"/>
    <property type="evidence" value="ECO:0007669"/>
    <property type="project" value="InterPro"/>
</dbReference>
<dbReference type="GO" id="GO:0005524">
    <property type="term" value="F:ATP binding"/>
    <property type="evidence" value="ECO:0007669"/>
    <property type="project" value="UniProtKB-UniRule"/>
</dbReference>
<comment type="similarity">
    <text evidence="4">Belongs to the TRAFAC class myosin-kinesin ATPase superfamily. Kinesin family.</text>
</comment>
<feature type="coiled-coil region" evidence="5">
    <location>
        <begin position="723"/>
        <end position="757"/>
    </location>
</feature>
<dbReference type="SUPFAM" id="SSF52540">
    <property type="entry name" value="P-loop containing nucleoside triphosphate hydrolases"/>
    <property type="match status" value="1"/>
</dbReference>
<dbReference type="GO" id="GO:0007052">
    <property type="term" value="P:mitotic spindle organization"/>
    <property type="evidence" value="ECO:0007669"/>
    <property type="project" value="TreeGrafter"/>
</dbReference>
<feature type="region of interest" description="Disordered" evidence="6">
    <location>
        <begin position="570"/>
        <end position="589"/>
    </location>
</feature>
<keyword evidence="9" id="KW-1185">Reference proteome</keyword>
<feature type="compositionally biased region" description="Basic and acidic residues" evidence="6">
    <location>
        <begin position="1080"/>
        <end position="1090"/>
    </location>
</feature>
<keyword evidence="5" id="KW-0175">Coiled coil</keyword>
<evidence type="ECO:0000256" key="6">
    <source>
        <dbReference type="SAM" id="MobiDB-lite"/>
    </source>
</evidence>
<dbReference type="Pfam" id="PF00225">
    <property type="entry name" value="Kinesin"/>
    <property type="match status" value="2"/>
</dbReference>
<feature type="compositionally biased region" description="Acidic residues" evidence="6">
    <location>
        <begin position="824"/>
        <end position="835"/>
    </location>
</feature>
<gene>
    <name evidence="8" type="ORF">EPI10_009895</name>
</gene>
<dbReference type="InterPro" id="IPR036961">
    <property type="entry name" value="Kinesin_motor_dom_sf"/>
</dbReference>
<evidence type="ECO:0000256" key="4">
    <source>
        <dbReference type="PROSITE-ProRule" id="PRU00283"/>
    </source>
</evidence>
<dbReference type="Pfam" id="PF25764">
    <property type="entry name" value="KIF21A_4th"/>
    <property type="match status" value="1"/>
</dbReference>
<dbReference type="PRINTS" id="PR00380">
    <property type="entry name" value="KINESINHEAVY"/>
</dbReference>
<evidence type="ECO:0000313" key="8">
    <source>
        <dbReference type="EMBL" id="KAA3453913.1"/>
    </source>
</evidence>
<dbReference type="PANTHER" id="PTHR47969">
    <property type="entry name" value="CHROMOSOME-ASSOCIATED KINESIN KIF4A-RELATED"/>
    <property type="match status" value="1"/>
</dbReference>
<name>A0A5B6U9G0_9ROSI</name>
<dbReference type="SMART" id="SM00129">
    <property type="entry name" value="KISc"/>
    <property type="match status" value="1"/>
</dbReference>
<evidence type="ECO:0000256" key="1">
    <source>
        <dbReference type="ARBA" id="ARBA00022741"/>
    </source>
</evidence>
<dbReference type="PROSITE" id="PS00411">
    <property type="entry name" value="KINESIN_MOTOR_1"/>
    <property type="match status" value="1"/>
</dbReference>
<evidence type="ECO:0000313" key="9">
    <source>
        <dbReference type="Proteomes" id="UP000325315"/>
    </source>
</evidence>
<dbReference type="Gene3D" id="3.40.850.10">
    <property type="entry name" value="Kinesin motor domain"/>
    <property type="match status" value="1"/>
</dbReference>
<dbReference type="GO" id="GO:0008017">
    <property type="term" value="F:microtubule binding"/>
    <property type="evidence" value="ECO:0007669"/>
    <property type="project" value="InterPro"/>
</dbReference>
<feature type="region of interest" description="Disordered" evidence="6">
    <location>
        <begin position="966"/>
        <end position="1090"/>
    </location>
</feature>
<dbReference type="OrthoDB" id="3176171at2759"/>
<organism evidence="8 9">
    <name type="scientific">Gossypium australe</name>
    <dbReference type="NCBI Taxonomy" id="47621"/>
    <lineage>
        <taxon>Eukaryota</taxon>
        <taxon>Viridiplantae</taxon>
        <taxon>Streptophyta</taxon>
        <taxon>Embryophyta</taxon>
        <taxon>Tracheophyta</taxon>
        <taxon>Spermatophyta</taxon>
        <taxon>Magnoliopsida</taxon>
        <taxon>eudicotyledons</taxon>
        <taxon>Gunneridae</taxon>
        <taxon>Pentapetalae</taxon>
        <taxon>rosids</taxon>
        <taxon>malvids</taxon>
        <taxon>Malvales</taxon>
        <taxon>Malvaceae</taxon>
        <taxon>Malvoideae</taxon>
        <taxon>Gossypium</taxon>
    </lineage>
</organism>
<dbReference type="Proteomes" id="UP000325315">
    <property type="component" value="Unassembled WGS sequence"/>
</dbReference>
<feature type="compositionally biased region" description="Polar residues" evidence="6">
    <location>
        <begin position="849"/>
        <end position="869"/>
    </location>
</feature>
<dbReference type="GO" id="GO:0007018">
    <property type="term" value="P:microtubule-based movement"/>
    <property type="evidence" value="ECO:0007669"/>
    <property type="project" value="InterPro"/>
</dbReference>
<dbReference type="AlphaFoldDB" id="A0A5B6U9G0"/>
<keyword evidence="2 4" id="KW-0067">ATP-binding</keyword>
<feature type="compositionally biased region" description="Basic and acidic residues" evidence="6">
    <location>
        <begin position="1014"/>
        <end position="1025"/>
    </location>
</feature>
<dbReference type="PROSITE" id="PS50067">
    <property type="entry name" value="KINESIN_MOTOR_2"/>
    <property type="match status" value="1"/>
</dbReference>
<proteinExistence type="inferred from homology"/>
<dbReference type="InterPro" id="IPR001752">
    <property type="entry name" value="Kinesin_motor_dom"/>
</dbReference>
<dbReference type="InterPro" id="IPR027417">
    <property type="entry name" value="P-loop_NTPase"/>
</dbReference>
<dbReference type="PANTHER" id="PTHR47969:SF6">
    <property type="entry name" value="KINESIN-LIKE PROTEIN KIN-4C"/>
    <property type="match status" value="1"/>
</dbReference>
<evidence type="ECO:0000256" key="2">
    <source>
        <dbReference type="ARBA" id="ARBA00022840"/>
    </source>
</evidence>
<sequence length="1090" mass="121580">MDNSESVRVAVNIRPLITTELLNGCTDCITVVPGEPQVHIGSHAFTYDYVYGGAGSPSSAIFDDCVAPLVDALFHGYNATVLAYGQTGSGKTYTMGTNYTGEGSNGGIIPKVMETMFKRVEATKHSTEILIRVSFIEIFKEEVFDLLDSNSATLSKAEGAPFSKPTAPGRLPIQIRETVNGGITLAGVTEAEVRTKEEMASYLSRGSLSRATGSTNMNSQSRYEFIVHYIVSSRSHAIFTITLEQKKIASCPNGVNDDISDDILCAKLHLVDLAGSERAKRTGADGMRFKEGISDFPFSKASCIKIAIGSISIHINKGLLALGNVISALGDEKKRKEGGHVPYRDSKLTRLLQAYEIEDNQAELEHTSLQEKLDKELKELDKRLEQKEAEMKRFANSDTSVLKQHYEKKVNELEQEKRALQREIEDLRHNLADISSTSDDGAQKLKEEYLQKLTALEAQVAELKRKQDAQAQLLRQKQKSDEAARRLQDEIHRIKSQKVQLQHKIKQESEQFRLWKQSREKEVLQLKKEGRRNEYEMHKLLALNQRQKMVLQRKSEEAAMATKRLKELLESRKTSSREASSAGNGNGPGIQAIMQTIEHELEVTVRVHEVRSEYERQMEERGKMAKEVARLKEEAEILKRGDLRDHPETMSPGARNSRIFALENMLAATSSTLVSMASQLSEAEERERVFSGRGRWNHVRSLADAKNIMNYLFNLASTSRCSLRDKEVNCREKDAEIRDLKEKVVKLSSLARQLEVQKADLVHQLKVMQNVTAKHSMKGSMDYSGIPDFNGGRHKYELRKPEYRSSMIFTEDMDISESEHSDIDALDDDDDDDWVQSDKKQIRRRASKSRTSSLGVHQPDTNGSENSKGCTDEVTGKNDGICCTCSHKSSCKTSKCQCRANGSSCGQSCGCTSIKCSNREAEANSANDAGTNETNNLVAQGAMLLQNAFGSEKTAETNDDFTTNRKALSDIGNTMPKPDVPKPNRRKKWGKSMIQLVPVAPPASEPENVAAADNPEKIEPPKKPDNSCPSESDTIPLKLPRAMRSNGSKLLRERNAEDESTNTTKEPPALVPTSPVRPTRTSEEKENCRR</sequence>
<evidence type="ECO:0000256" key="5">
    <source>
        <dbReference type="SAM" id="Coils"/>
    </source>
</evidence>
<protein>
    <submittedName>
        <fullName evidence="8">Kinesin-like protein FRA1 isoform X1</fullName>
    </submittedName>
</protein>
<feature type="binding site" evidence="4">
    <location>
        <begin position="85"/>
        <end position="92"/>
    </location>
    <ligand>
        <name>ATP</name>
        <dbReference type="ChEBI" id="CHEBI:30616"/>
    </ligand>
</feature>
<accession>A0A5B6U9G0</accession>
<feature type="domain" description="Kinesin motor" evidence="7">
    <location>
        <begin position="6"/>
        <end position="353"/>
    </location>
</feature>
<feature type="coiled-coil region" evidence="5">
    <location>
        <begin position="352"/>
        <end position="511"/>
    </location>
</feature>
<evidence type="ECO:0000259" key="7">
    <source>
        <dbReference type="PROSITE" id="PS50067"/>
    </source>
</evidence>
<keyword evidence="1 4" id="KW-0547">Nucleotide-binding</keyword>
<dbReference type="InterPro" id="IPR019821">
    <property type="entry name" value="Kinesin_motor_CS"/>
</dbReference>
<comment type="caution">
    <text evidence="8">The sequence shown here is derived from an EMBL/GenBank/DDBJ whole genome shotgun (WGS) entry which is preliminary data.</text>
</comment>
<feature type="region of interest" description="Disordered" evidence="6">
    <location>
        <begin position="814"/>
        <end position="870"/>
    </location>
</feature>
<dbReference type="GO" id="GO:0051231">
    <property type="term" value="P:spindle elongation"/>
    <property type="evidence" value="ECO:0007669"/>
    <property type="project" value="TreeGrafter"/>
</dbReference>
<dbReference type="EMBL" id="SMMG02000013">
    <property type="protein sequence ID" value="KAA3453913.1"/>
    <property type="molecule type" value="Genomic_DNA"/>
</dbReference>
<reference evidence="9" key="1">
    <citation type="journal article" date="2019" name="Plant Biotechnol. J.">
        <title>Genome sequencing of the Australian wild diploid species Gossypium australe highlights disease resistance and delayed gland morphogenesis.</title>
        <authorList>
            <person name="Cai Y."/>
            <person name="Cai X."/>
            <person name="Wang Q."/>
            <person name="Wang P."/>
            <person name="Zhang Y."/>
            <person name="Cai C."/>
            <person name="Xu Y."/>
            <person name="Wang K."/>
            <person name="Zhou Z."/>
            <person name="Wang C."/>
            <person name="Geng S."/>
            <person name="Li B."/>
            <person name="Dong Q."/>
            <person name="Hou Y."/>
            <person name="Wang H."/>
            <person name="Ai P."/>
            <person name="Liu Z."/>
            <person name="Yi F."/>
            <person name="Sun M."/>
            <person name="An G."/>
            <person name="Cheng J."/>
            <person name="Zhang Y."/>
            <person name="Shi Q."/>
            <person name="Xie Y."/>
            <person name="Shi X."/>
            <person name="Chang Y."/>
            <person name="Huang F."/>
            <person name="Chen Y."/>
            <person name="Hong S."/>
            <person name="Mi L."/>
            <person name="Sun Q."/>
            <person name="Zhang L."/>
            <person name="Zhou B."/>
            <person name="Peng R."/>
            <person name="Zhang X."/>
            <person name="Liu F."/>
        </authorList>
    </citation>
    <scope>NUCLEOTIDE SEQUENCE [LARGE SCALE GENOMIC DNA]</scope>
    <source>
        <strain evidence="9">cv. PA1801</strain>
    </source>
</reference>
<dbReference type="GO" id="GO:0005875">
    <property type="term" value="C:microtubule associated complex"/>
    <property type="evidence" value="ECO:0007669"/>
    <property type="project" value="TreeGrafter"/>
</dbReference>
<dbReference type="InterPro" id="IPR027640">
    <property type="entry name" value="Kinesin-like_fam"/>
</dbReference>